<dbReference type="AlphaFoldDB" id="B5YBB4"/>
<evidence type="ECO:0000313" key="2">
    <source>
        <dbReference type="EMBL" id="ACI19768.1"/>
    </source>
</evidence>
<keyword evidence="1" id="KW-0732">Signal</keyword>
<dbReference type="PaxDb" id="309799-DICTH_1831"/>
<feature type="chain" id="PRO_5002838527" evidence="1">
    <location>
        <begin position="22"/>
        <end position="66"/>
    </location>
</feature>
<dbReference type="EMBL" id="CP001146">
    <property type="protein sequence ID" value="ACI19768.1"/>
    <property type="molecule type" value="Genomic_DNA"/>
</dbReference>
<evidence type="ECO:0000256" key="1">
    <source>
        <dbReference type="SAM" id="SignalP"/>
    </source>
</evidence>
<evidence type="ECO:0000313" key="3">
    <source>
        <dbReference type="Proteomes" id="UP000001733"/>
    </source>
</evidence>
<proteinExistence type="predicted"/>
<accession>B5YBB4</accession>
<feature type="signal peptide" evidence="1">
    <location>
        <begin position="1"/>
        <end position="21"/>
    </location>
</feature>
<dbReference type="RefSeq" id="WP_012548400.1">
    <property type="nucleotide sequence ID" value="NC_011297.1"/>
</dbReference>
<sequence>MPYCSACAACAACAGCRPNSACTTCQGCGGCVISPAPDFEVAITGIAATAGYTVFAVGGVAGVAAW</sequence>
<dbReference type="KEGG" id="dth:DICTH_1831"/>
<protein>
    <submittedName>
        <fullName evidence="2">Uncharacterized protein</fullName>
    </submittedName>
</protein>
<gene>
    <name evidence="2" type="ordered locus">DICTH_1831</name>
</gene>
<dbReference type="Proteomes" id="UP000001733">
    <property type="component" value="Chromosome"/>
</dbReference>
<organism evidence="2 3">
    <name type="scientific">Dictyoglomus thermophilum (strain ATCC 35947 / DSM 3960 / H-6-12)</name>
    <dbReference type="NCBI Taxonomy" id="309799"/>
    <lineage>
        <taxon>Bacteria</taxon>
        <taxon>Pseudomonadati</taxon>
        <taxon>Dictyoglomota</taxon>
        <taxon>Dictyoglomia</taxon>
        <taxon>Dictyoglomales</taxon>
        <taxon>Dictyoglomaceae</taxon>
        <taxon>Dictyoglomus</taxon>
    </lineage>
</organism>
<keyword evidence="3" id="KW-1185">Reference proteome</keyword>
<dbReference type="HOGENOM" id="CLU_2824177_0_0_0"/>
<name>B5YBB4_DICT6</name>
<reference evidence="2 3" key="1">
    <citation type="journal article" date="2014" name="Genome Announc.">
        <title>Complete Genome Sequence of the Extreme Thermophile Dictyoglomus thermophilum H-6-12.</title>
        <authorList>
            <person name="Coil D.A."/>
            <person name="Badger J.H."/>
            <person name="Forberger H.C."/>
            <person name="Riggs F."/>
            <person name="Madupu R."/>
            <person name="Fedorova N."/>
            <person name="Ward N."/>
            <person name="Robb F.T."/>
            <person name="Eisen J.A."/>
        </authorList>
    </citation>
    <scope>NUCLEOTIDE SEQUENCE [LARGE SCALE GENOMIC DNA]</scope>
    <source>
        <strain evidence="3">ATCC 35947 / DSM 3960 / H-6-12</strain>
    </source>
</reference>